<dbReference type="Proteomes" id="UP000199205">
    <property type="component" value="Unassembled WGS sequence"/>
</dbReference>
<dbReference type="PANTHER" id="PTHR36513:SF1">
    <property type="entry name" value="TRANSMEMBRANE PROTEIN"/>
    <property type="match status" value="1"/>
</dbReference>
<dbReference type="OrthoDB" id="9797755at2"/>
<name>A0A1C3WSD0_9HYPH</name>
<dbReference type="PIRSF" id="PIRSF033909">
    <property type="entry name" value="UCP033909"/>
    <property type="match status" value="1"/>
</dbReference>
<dbReference type="InterPro" id="IPR010297">
    <property type="entry name" value="DUF900_hydrolase"/>
</dbReference>
<proteinExistence type="predicted"/>
<accession>A0A1C3WSD0</accession>
<organism evidence="1 2">
    <name type="scientific">Rhizobium lusitanum</name>
    <dbReference type="NCBI Taxonomy" id="293958"/>
    <lineage>
        <taxon>Bacteria</taxon>
        <taxon>Pseudomonadati</taxon>
        <taxon>Pseudomonadota</taxon>
        <taxon>Alphaproteobacteria</taxon>
        <taxon>Hyphomicrobiales</taxon>
        <taxon>Rhizobiaceae</taxon>
        <taxon>Rhizobium/Agrobacterium group</taxon>
        <taxon>Rhizobium</taxon>
    </lineage>
</organism>
<sequence length="379" mass="41299">MQFLASFRRFPRLLFPLGILLILGACAGRPGPEVLKVVSAKSAGTQEVTLYAATTRTKDEGNDNGFSVGRADDLNYTKYTISIPPAHKASTIEWPKGAPNAKTDFVVTSQSTLTAPVFDKDVATQQMRHRPVAIFVHGYNYTFQESLFRLAQMAADAKMAVVPILFAWPSQGALTGYVADRESVLYSRDYLASLLVSISADRNSGDIILFGHSMGGFLIMETVRQLKLEGRDDVLSKLRIVLAAPDIDADVFRRQMDVIGKLKIPLNLLVSKDDRALAASSFLDANHPRVGRLDIDDPQVREAAVRFGVKVIDITSVKGSDGLGHDRFVSLAKLYPQLASLDEPPNRRSAGQVGAFIFDAAGATVASPFKLVSKVFDPQ</sequence>
<dbReference type="PANTHER" id="PTHR36513">
    <property type="entry name" value="ABC TRANSMEMBRANE TYPE-1 DOMAIN-CONTAINING PROTEIN"/>
    <property type="match status" value="1"/>
</dbReference>
<dbReference type="Gene3D" id="3.40.50.1820">
    <property type="entry name" value="alpha/beta hydrolase"/>
    <property type="match status" value="1"/>
</dbReference>
<evidence type="ECO:0000313" key="1">
    <source>
        <dbReference type="EMBL" id="SCB42795.1"/>
    </source>
</evidence>
<gene>
    <name evidence="1" type="ORF">GA0061101_11643</name>
</gene>
<dbReference type="Pfam" id="PF05990">
    <property type="entry name" value="DUF900"/>
    <property type="match status" value="1"/>
</dbReference>
<dbReference type="InterPro" id="IPR029058">
    <property type="entry name" value="AB_hydrolase_fold"/>
</dbReference>
<dbReference type="AlphaFoldDB" id="A0A1C3WSD0"/>
<dbReference type="EMBL" id="FMAF01000016">
    <property type="protein sequence ID" value="SCB42795.1"/>
    <property type="molecule type" value="Genomic_DNA"/>
</dbReference>
<dbReference type="SUPFAM" id="SSF53474">
    <property type="entry name" value="alpha/beta-Hydrolases"/>
    <property type="match status" value="1"/>
</dbReference>
<reference evidence="1 2" key="1">
    <citation type="submission" date="2016-08" db="EMBL/GenBank/DDBJ databases">
        <authorList>
            <person name="Seilhamer J.J."/>
        </authorList>
    </citation>
    <scope>NUCLEOTIDE SEQUENCE [LARGE SCALE GENOMIC DNA]</scope>
    <source>
        <strain evidence="1 2">P1-7</strain>
    </source>
</reference>
<dbReference type="RefSeq" id="WP_051963513.1">
    <property type="nucleotide sequence ID" value="NZ_FMAF01000016.1"/>
</dbReference>
<dbReference type="InterPro" id="IPR014586">
    <property type="entry name" value="UCP033909"/>
</dbReference>
<protein>
    <submittedName>
        <fullName evidence="1">Esterase/lipase superfamily enzyme</fullName>
    </submittedName>
</protein>
<evidence type="ECO:0000313" key="2">
    <source>
        <dbReference type="Proteomes" id="UP000199205"/>
    </source>
</evidence>